<gene>
    <name evidence="3" type="ORF">P353_19015</name>
</gene>
<proteinExistence type="inferred from homology"/>
<dbReference type="SUPFAM" id="SSF53850">
    <property type="entry name" value="Periplasmic binding protein-like II"/>
    <property type="match status" value="1"/>
</dbReference>
<protein>
    <submittedName>
        <fullName evidence="3">TctC</fullName>
    </submittedName>
</protein>
<dbReference type="AlphaFoldDB" id="A0A096FB83"/>
<dbReference type="PANTHER" id="PTHR42928">
    <property type="entry name" value="TRICARBOXYLATE-BINDING PROTEIN"/>
    <property type="match status" value="1"/>
</dbReference>
<evidence type="ECO:0000313" key="3">
    <source>
        <dbReference type="EMBL" id="KGH27174.1"/>
    </source>
</evidence>
<dbReference type="RefSeq" id="WP_034372605.1">
    <property type="nucleotide sequence ID" value="NZ_AWOR01000063.1"/>
</dbReference>
<dbReference type="Pfam" id="PF03401">
    <property type="entry name" value="TctC"/>
    <property type="match status" value="1"/>
</dbReference>
<evidence type="ECO:0000313" key="4">
    <source>
        <dbReference type="Proteomes" id="UP000029553"/>
    </source>
</evidence>
<dbReference type="PANTHER" id="PTHR42928:SF5">
    <property type="entry name" value="BLR1237 PROTEIN"/>
    <property type="match status" value="1"/>
</dbReference>
<dbReference type="CDD" id="cd07012">
    <property type="entry name" value="PBP2_Bug_TTT"/>
    <property type="match status" value="1"/>
</dbReference>
<dbReference type="PIRSF" id="PIRSF017082">
    <property type="entry name" value="YflP"/>
    <property type="match status" value="1"/>
</dbReference>
<keyword evidence="2" id="KW-0732">Signal</keyword>
<dbReference type="InterPro" id="IPR005064">
    <property type="entry name" value="BUG"/>
</dbReference>
<name>A0A096FB83_COMTE</name>
<evidence type="ECO:0000256" key="1">
    <source>
        <dbReference type="ARBA" id="ARBA00006987"/>
    </source>
</evidence>
<feature type="signal peptide" evidence="2">
    <location>
        <begin position="1"/>
        <end position="23"/>
    </location>
</feature>
<dbReference type="Gene3D" id="3.40.190.150">
    <property type="entry name" value="Bordetella uptake gene, domain 1"/>
    <property type="match status" value="1"/>
</dbReference>
<comment type="caution">
    <text evidence="3">The sequence shown here is derived from an EMBL/GenBank/DDBJ whole genome shotgun (WGS) entry which is preliminary data.</text>
</comment>
<feature type="chain" id="PRO_5001918499" evidence="2">
    <location>
        <begin position="24"/>
        <end position="323"/>
    </location>
</feature>
<dbReference type="InterPro" id="IPR042100">
    <property type="entry name" value="Bug_dom1"/>
</dbReference>
<organism evidence="3 4">
    <name type="scientific">Comamonas testosteroni</name>
    <name type="common">Pseudomonas testosteroni</name>
    <dbReference type="NCBI Taxonomy" id="285"/>
    <lineage>
        <taxon>Bacteria</taxon>
        <taxon>Pseudomonadati</taxon>
        <taxon>Pseudomonadota</taxon>
        <taxon>Betaproteobacteria</taxon>
        <taxon>Burkholderiales</taxon>
        <taxon>Comamonadaceae</taxon>
        <taxon>Comamonas</taxon>
    </lineage>
</organism>
<sequence length="323" mass="34665">MRRTFLKAGAACGVQLMLGTAHAQPASGRPMEWVVGFAAGGGSDAVARGVAEAWAKPIHRSIVVINKPGAGTNIAAEYAARSRDYGNLVFTADFATLAANPHLFPKLAYNAEQDFVPISLLARFPLLLVVNNELPVRSLQEFAAWARANPDKLSYGSPGLGTPHHLATELLAQKMGVKMTHAPYRGAGPAMLDVIGGQIPFMLVDSAAGLPHINTGKVRAIGVASAQRLKTLPQTPTLIEQGVAGFEAFAWQGLVAPRGTDDATIQMWSRTLQETLKTPAVQARFESLALEPLPSTPEQMREFWLSEKKRWGEVIKTAGIKLD</sequence>
<comment type="similarity">
    <text evidence="1">Belongs to the UPF0065 (bug) family.</text>
</comment>
<evidence type="ECO:0000256" key="2">
    <source>
        <dbReference type="SAM" id="SignalP"/>
    </source>
</evidence>
<dbReference type="Proteomes" id="UP000029553">
    <property type="component" value="Unassembled WGS sequence"/>
</dbReference>
<dbReference type="EMBL" id="AWOR01000063">
    <property type="protein sequence ID" value="KGH27174.1"/>
    <property type="molecule type" value="Genomic_DNA"/>
</dbReference>
<reference evidence="3 4" key="1">
    <citation type="submission" date="2013-09" db="EMBL/GenBank/DDBJ databases">
        <title>High correlation between genotypes and phenotypes of environmental bacteria Comamonas testosteroni strains.</title>
        <authorList>
            <person name="Liu L."/>
            <person name="Zhu W."/>
            <person name="Xia X."/>
            <person name="Xu B."/>
            <person name="Luo M."/>
            <person name="Wang G."/>
        </authorList>
    </citation>
    <scope>NUCLEOTIDE SEQUENCE [LARGE SCALE GENOMIC DNA]</scope>
    <source>
        <strain evidence="3 4">JL40</strain>
    </source>
</reference>
<accession>A0A096FB83</accession>
<dbReference type="Gene3D" id="3.40.190.10">
    <property type="entry name" value="Periplasmic binding protein-like II"/>
    <property type="match status" value="1"/>
</dbReference>